<dbReference type="PROSITE" id="PS51257">
    <property type="entry name" value="PROKAR_LIPOPROTEIN"/>
    <property type="match status" value="1"/>
</dbReference>
<dbReference type="Gene3D" id="3.20.20.80">
    <property type="entry name" value="Glycosidases"/>
    <property type="match status" value="1"/>
</dbReference>
<keyword evidence="5" id="KW-0326">Glycosidase</keyword>
<evidence type="ECO:0000256" key="5">
    <source>
        <dbReference type="ARBA" id="ARBA00023295"/>
    </source>
</evidence>
<evidence type="ECO:0000313" key="10">
    <source>
        <dbReference type="EMBL" id="GLS91875.1"/>
    </source>
</evidence>
<evidence type="ECO:0000256" key="1">
    <source>
        <dbReference type="ARBA" id="ARBA00001231"/>
    </source>
</evidence>
<feature type="domain" description="Chitobiase/beta-hexosaminidases N-terminal" evidence="9">
    <location>
        <begin position="33"/>
        <end position="194"/>
    </location>
</feature>
<dbReference type="InterPro" id="IPR017853">
    <property type="entry name" value="GH"/>
</dbReference>
<organism evidence="10 11">
    <name type="scientific">Psychromonas marina</name>
    <dbReference type="NCBI Taxonomy" id="88364"/>
    <lineage>
        <taxon>Bacteria</taxon>
        <taxon>Pseudomonadati</taxon>
        <taxon>Pseudomonadota</taxon>
        <taxon>Gammaproteobacteria</taxon>
        <taxon>Alteromonadales</taxon>
        <taxon>Psychromonadaceae</taxon>
        <taxon>Psychromonas</taxon>
    </lineage>
</organism>
<evidence type="ECO:0000313" key="11">
    <source>
        <dbReference type="Proteomes" id="UP001157353"/>
    </source>
</evidence>
<reference evidence="11" key="1">
    <citation type="journal article" date="2019" name="Int. J. Syst. Evol. Microbiol.">
        <title>The Global Catalogue of Microorganisms (GCM) 10K type strain sequencing project: providing services to taxonomists for standard genome sequencing and annotation.</title>
        <authorList>
            <consortium name="The Broad Institute Genomics Platform"/>
            <consortium name="The Broad Institute Genome Sequencing Center for Infectious Disease"/>
            <person name="Wu L."/>
            <person name="Ma J."/>
        </authorList>
    </citation>
    <scope>NUCLEOTIDE SEQUENCE [LARGE SCALE GENOMIC DNA]</scope>
    <source>
        <strain evidence="11">NBRC 103166</strain>
    </source>
</reference>
<comment type="catalytic activity">
    <reaction evidence="1">
        <text>Hydrolysis of terminal non-reducing N-acetyl-D-hexosamine residues in N-acetyl-beta-D-hexosaminides.</text>
        <dbReference type="EC" id="3.2.1.52"/>
    </reaction>
</comment>
<dbReference type="CDD" id="cd06569">
    <property type="entry name" value="GH20_Sm-chitobiase-like"/>
    <property type="match status" value="1"/>
</dbReference>
<dbReference type="InterPro" id="IPR014756">
    <property type="entry name" value="Ig_E-set"/>
</dbReference>
<evidence type="ECO:0000256" key="7">
    <source>
        <dbReference type="ARBA" id="ARBA00033000"/>
    </source>
</evidence>
<keyword evidence="8" id="KW-0732">Signal</keyword>
<evidence type="ECO:0000259" key="9">
    <source>
        <dbReference type="SMART" id="SM01081"/>
    </source>
</evidence>
<dbReference type="PRINTS" id="PR00738">
    <property type="entry name" value="GLHYDRLASE20"/>
</dbReference>
<dbReference type="InterPro" id="IPR004867">
    <property type="entry name" value="CHB_C_dom"/>
</dbReference>
<keyword evidence="4" id="KW-0378">Hydrolase</keyword>
<dbReference type="Gene3D" id="2.60.40.10">
    <property type="entry name" value="Immunoglobulins"/>
    <property type="match status" value="1"/>
</dbReference>
<dbReference type="SUPFAM" id="SSF55545">
    <property type="entry name" value="beta-N-acetylhexosaminidase-like domain"/>
    <property type="match status" value="1"/>
</dbReference>
<comment type="caution">
    <text evidence="10">The sequence shown here is derived from an EMBL/GenBank/DDBJ whole genome shotgun (WGS) entry which is preliminary data.</text>
</comment>
<dbReference type="InterPro" id="IPR015882">
    <property type="entry name" value="HEX_bac_N"/>
</dbReference>
<keyword evidence="11" id="KW-1185">Reference proteome</keyword>
<proteinExistence type="inferred from homology"/>
<name>A0ABQ6E3W6_9GAMM</name>
<evidence type="ECO:0000256" key="4">
    <source>
        <dbReference type="ARBA" id="ARBA00022801"/>
    </source>
</evidence>
<dbReference type="Gene3D" id="2.60.40.290">
    <property type="match status" value="1"/>
</dbReference>
<dbReference type="Pfam" id="PF00728">
    <property type="entry name" value="Glyco_hydro_20"/>
    <property type="match status" value="1"/>
</dbReference>
<dbReference type="Pfam" id="PF03173">
    <property type="entry name" value="CHB_HEX"/>
    <property type="match status" value="1"/>
</dbReference>
<feature type="chain" id="PRO_5046892976" description="beta-N-acetylhexosaminidase" evidence="8">
    <location>
        <begin position="25"/>
        <end position="882"/>
    </location>
</feature>
<evidence type="ECO:0000256" key="2">
    <source>
        <dbReference type="ARBA" id="ARBA00006285"/>
    </source>
</evidence>
<dbReference type="InterPro" id="IPR012291">
    <property type="entry name" value="CBM2_carb-bd_dom_sf"/>
</dbReference>
<dbReference type="Proteomes" id="UP001157353">
    <property type="component" value="Unassembled WGS sequence"/>
</dbReference>
<dbReference type="CDD" id="cd02847">
    <property type="entry name" value="E_set_Chitobiase_C"/>
    <property type="match status" value="1"/>
</dbReference>
<accession>A0ABQ6E3W6</accession>
<dbReference type="Gene3D" id="3.30.379.10">
    <property type="entry name" value="Chitobiase/beta-hexosaminidase domain 2-like"/>
    <property type="match status" value="1"/>
</dbReference>
<dbReference type="PANTHER" id="PTHR22600">
    <property type="entry name" value="BETA-HEXOSAMINIDASE"/>
    <property type="match status" value="1"/>
</dbReference>
<protein>
    <recommendedName>
        <fullName evidence="3">beta-N-acetylhexosaminidase</fullName>
        <ecNumber evidence="3">3.2.1.52</ecNumber>
    </recommendedName>
    <alternativeName>
        <fullName evidence="6">Beta-N-acetylhexosaminidase</fullName>
    </alternativeName>
    <alternativeName>
        <fullName evidence="7">N-acetyl-beta-glucosaminidase</fullName>
    </alternativeName>
</protein>
<comment type="similarity">
    <text evidence="2">Belongs to the glycosyl hydrolase 20 family.</text>
</comment>
<dbReference type="RefSeq" id="WP_284204969.1">
    <property type="nucleotide sequence ID" value="NZ_BSPQ01000016.1"/>
</dbReference>
<dbReference type="InterPro" id="IPR029018">
    <property type="entry name" value="Hex-like_dom2"/>
</dbReference>
<evidence type="ECO:0000256" key="8">
    <source>
        <dbReference type="SAM" id="SignalP"/>
    </source>
</evidence>
<sequence>MLKKSLISIALVSALAACSTTKNSQTTVDKISENLDINYTVLSNTAAVDGVDCKKLQAEWASCNSITMSLTNTGDDITANDWTIYFHSIRLLLEIDNDQFEITRVTGDLYKLQPTDKFEGFAKNETLVIPITGEYWQLFETDFMPRAFVTAPDAQPRNIVSLDTEDTSEYVTGLEGDLLKRNAADNNVFANAATRFAKNQDLQQTVVSQDIIPTPVETTLLKGEADLSAGINLITNDLDAEQIDALKTRAQLLNLEMQGDYPVEITVDETAFDKTAVSGQYELNVTTDKTEIRAFDQAGAFYAMQSLFALVSLDNHVIPAVEIKDAPRFEYRGVMVDVARNFRTKETMLATIDQMAAYKLNKLHLHLTDDEGWRLEIPGLPELTDVGGNRCFDEAETTCLLPQLGSGANNDNLGSGYFSKADYIEMLTYAKARNIEVIPEIDMPAHSRAAVVSMEARYQRFAAEGNLEAANEYRLMDPEDTSNVTTVQFYDKKSFINPCMESSSTFADKIITEIAAMHNEAGTPLTTWHFGGDEAANIKLHAGFQDINDEEKIDWKGDLDLSAQDYPFAKSPACKSLIDSEKVAGFAHLPSYFAEKVAAMVADNDIPVFQAWQDGLKHSEDSTSFKTEETRVSFWDVTFWGGDASAYEWASKGYGVVISSPDYVYMDMPYEVDAKERGYYWATRATDTRKMFAFAPENLPQNAETSVDRDGNGFTGKGVVETTKPFHGLSAQLWSESVRTDEQYEYMVFPRVLAAAERAWHEASWENEYEAGKTYSLETDYVNKKALNSDYQRFANVMGQRELAKLEKAGISYRLPVPGAIIDQGVLHMNSQFPGIALQYSTDAGKTWNDYSDTNKPKVTGDVTIRSISETGTRFSRETQVN</sequence>
<gene>
    <name evidence="10" type="ORF">GCM10007916_29450</name>
</gene>
<dbReference type="PANTHER" id="PTHR22600:SF57">
    <property type="entry name" value="BETA-N-ACETYLHEXOSAMINIDASE"/>
    <property type="match status" value="1"/>
</dbReference>
<dbReference type="Pfam" id="PF03174">
    <property type="entry name" value="CHB_HEX_C"/>
    <property type="match status" value="1"/>
</dbReference>
<dbReference type="EC" id="3.2.1.52" evidence="3"/>
<dbReference type="InterPro" id="IPR008965">
    <property type="entry name" value="CBM2/CBM3_carb-bd_dom_sf"/>
</dbReference>
<dbReference type="InterPro" id="IPR004866">
    <property type="entry name" value="CHB/HEX_N_dom"/>
</dbReference>
<dbReference type="SUPFAM" id="SSF81296">
    <property type="entry name" value="E set domains"/>
    <property type="match status" value="1"/>
</dbReference>
<dbReference type="InterPro" id="IPR025705">
    <property type="entry name" value="Beta_hexosaminidase_sua/sub"/>
</dbReference>
<dbReference type="SUPFAM" id="SSF49384">
    <property type="entry name" value="Carbohydrate-binding domain"/>
    <property type="match status" value="1"/>
</dbReference>
<dbReference type="EMBL" id="BSPQ01000016">
    <property type="protein sequence ID" value="GLS91875.1"/>
    <property type="molecule type" value="Genomic_DNA"/>
</dbReference>
<evidence type="ECO:0000256" key="3">
    <source>
        <dbReference type="ARBA" id="ARBA00012663"/>
    </source>
</evidence>
<dbReference type="InterPro" id="IPR013783">
    <property type="entry name" value="Ig-like_fold"/>
</dbReference>
<feature type="signal peptide" evidence="8">
    <location>
        <begin position="1"/>
        <end position="24"/>
    </location>
</feature>
<dbReference type="Pfam" id="PF02838">
    <property type="entry name" value="Glyco_hydro_20b"/>
    <property type="match status" value="1"/>
</dbReference>
<dbReference type="InterPro" id="IPR015883">
    <property type="entry name" value="Glyco_hydro_20_cat"/>
</dbReference>
<evidence type="ECO:0000256" key="6">
    <source>
        <dbReference type="ARBA" id="ARBA00030512"/>
    </source>
</evidence>
<dbReference type="SMART" id="SM01081">
    <property type="entry name" value="CHB_HEX"/>
    <property type="match status" value="1"/>
</dbReference>
<dbReference type="SUPFAM" id="SSF51445">
    <property type="entry name" value="(Trans)glycosidases"/>
    <property type="match status" value="1"/>
</dbReference>